<dbReference type="PANTHER" id="PTHR30532">
    <property type="entry name" value="IRON III DICITRATE-BINDING PERIPLASMIC PROTEIN"/>
    <property type="match status" value="1"/>
</dbReference>
<dbReference type="EMBL" id="RBVX01000036">
    <property type="protein sequence ID" value="RSL30500.1"/>
    <property type="molecule type" value="Genomic_DNA"/>
</dbReference>
<dbReference type="Proteomes" id="UP000275076">
    <property type="component" value="Unassembled WGS sequence"/>
</dbReference>
<evidence type="ECO:0000313" key="9">
    <source>
        <dbReference type="EMBL" id="RSL30500.1"/>
    </source>
</evidence>
<feature type="region of interest" description="Disordered" evidence="6">
    <location>
        <begin position="28"/>
        <end position="47"/>
    </location>
</feature>
<dbReference type="PROSITE" id="PS50983">
    <property type="entry name" value="FE_B12_PBP"/>
    <property type="match status" value="1"/>
</dbReference>
<feature type="coiled-coil region" evidence="5">
    <location>
        <begin position="163"/>
        <end position="190"/>
    </location>
</feature>
<comment type="similarity">
    <text evidence="2">Belongs to the bacterial solute-binding protein 8 family.</text>
</comment>
<dbReference type="InterPro" id="IPR002491">
    <property type="entry name" value="ABC_transptr_periplasmic_BD"/>
</dbReference>
<sequence length="311" mass="35429">MKLKIKTIYTIISLALVTVLTACGDGDENQEMGSENENEDTQSTRTYTDSLDREVEIPEEPQDIVAINYFGELTALGITPVGATDYDLDKYEDEVTEGIESVGSEEADAEKILTLDPDLIVVSDYREAEAIENYEKIAPTVALEFGKPPLEQLETVAELTGREEEHEQWIEEYEADVEEAREEIDPYVEDGETAVVMQFYEKDIYMYSTSTFPTIYDAAQFEPTEEAKNITDSESLSQEVIPEYSADRIFVMFADTTAEENYEELSEKSIWADLPAVQNDKVHIVDNDYWSDFNAKLMKWQLDDLVEKIKE</sequence>
<dbReference type="PROSITE" id="PS51257">
    <property type="entry name" value="PROKAR_LIPOPROTEIN"/>
    <property type="match status" value="1"/>
</dbReference>
<evidence type="ECO:0000256" key="4">
    <source>
        <dbReference type="ARBA" id="ARBA00022729"/>
    </source>
</evidence>
<feature type="chain" id="PRO_5018580001" evidence="7">
    <location>
        <begin position="25"/>
        <end position="311"/>
    </location>
</feature>
<dbReference type="OrthoDB" id="2241086at2"/>
<evidence type="ECO:0000256" key="3">
    <source>
        <dbReference type="ARBA" id="ARBA00022448"/>
    </source>
</evidence>
<dbReference type="GO" id="GO:0030288">
    <property type="term" value="C:outer membrane-bounded periplasmic space"/>
    <property type="evidence" value="ECO:0007669"/>
    <property type="project" value="TreeGrafter"/>
</dbReference>
<gene>
    <name evidence="9" type="ORF">D7Z54_25700</name>
</gene>
<dbReference type="AlphaFoldDB" id="A0A3R9PZR7"/>
<proteinExistence type="inferred from homology"/>
<keyword evidence="3" id="KW-0813">Transport</keyword>
<evidence type="ECO:0000256" key="5">
    <source>
        <dbReference type="SAM" id="Coils"/>
    </source>
</evidence>
<keyword evidence="4 7" id="KW-0732">Signal</keyword>
<protein>
    <submittedName>
        <fullName evidence="9">ABC transporter substrate-binding protein</fullName>
    </submittedName>
</protein>
<organism evidence="9 10">
    <name type="scientific">Salibacterium salarium</name>
    <dbReference type="NCBI Taxonomy" id="284579"/>
    <lineage>
        <taxon>Bacteria</taxon>
        <taxon>Bacillati</taxon>
        <taxon>Bacillota</taxon>
        <taxon>Bacilli</taxon>
        <taxon>Bacillales</taxon>
        <taxon>Bacillaceae</taxon>
    </lineage>
</organism>
<evidence type="ECO:0000256" key="7">
    <source>
        <dbReference type="SAM" id="SignalP"/>
    </source>
</evidence>
<reference evidence="9 10" key="1">
    <citation type="submission" date="2018-10" db="EMBL/GenBank/DDBJ databases">
        <title>Draft genome sequence of Bacillus salarius IM0101, isolated from a hypersaline soil in Inner Mongolia, China.</title>
        <authorList>
            <person name="Yamprayoonswat W."/>
            <person name="Boonvisut S."/>
            <person name="Jumpathong W."/>
            <person name="Sittihan S."/>
            <person name="Ruangsuj P."/>
            <person name="Wanthongcharoen S."/>
            <person name="Thongpramul N."/>
            <person name="Pimmason S."/>
            <person name="Yu B."/>
            <person name="Yasawong M."/>
        </authorList>
    </citation>
    <scope>NUCLEOTIDE SEQUENCE [LARGE SCALE GENOMIC DNA]</scope>
    <source>
        <strain evidence="9 10">IM0101</strain>
    </source>
</reference>
<feature type="compositionally biased region" description="Acidic residues" evidence="6">
    <location>
        <begin position="28"/>
        <end position="40"/>
    </location>
</feature>
<feature type="domain" description="Fe/B12 periplasmic-binding" evidence="8">
    <location>
        <begin position="61"/>
        <end position="311"/>
    </location>
</feature>
<comment type="subcellular location">
    <subcellularLocation>
        <location evidence="1">Cell membrane</location>
        <topology evidence="1">Lipid-anchor</topology>
    </subcellularLocation>
</comment>
<evidence type="ECO:0000256" key="2">
    <source>
        <dbReference type="ARBA" id="ARBA00008814"/>
    </source>
</evidence>
<evidence type="ECO:0000259" key="8">
    <source>
        <dbReference type="PROSITE" id="PS50983"/>
    </source>
</evidence>
<dbReference type="GO" id="GO:0005886">
    <property type="term" value="C:plasma membrane"/>
    <property type="evidence" value="ECO:0007669"/>
    <property type="project" value="UniProtKB-SubCell"/>
</dbReference>
<dbReference type="Gene3D" id="3.40.50.1980">
    <property type="entry name" value="Nitrogenase molybdenum iron protein domain"/>
    <property type="match status" value="2"/>
</dbReference>
<dbReference type="InterPro" id="IPR051313">
    <property type="entry name" value="Bact_iron-sidero_bind"/>
</dbReference>
<comment type="caution">
    <text evidence="9">The sequence shown here is derived from an EMBL/GenBank/DDBJ whole genome shotgun (WGS) entry which is preliminary data.</text>
</comment>
<keyword evidence="5" id="KW-0175">Coiled coil</keyword>
<keyword evidence="10" id="KW-1185">Reference proteome</keyword>
<dbReference type="PANTHER" id="PTHR30532:SF26">
    <property type="entry name" value="IRON(3+)-HYDROXAMATE-BINDING PROTEIN FHUD"/>
    <property type="match status" value="1"/>
</dbReference>
<name>A0A3R9PZR7_9BACI</name>
<evidence type="ECO:0000256" key="6">
    <source>
        <dbReference type="SAM" id="MobiDB-lite"/>
    </source>
</evidence>
<dbReference type="SUPFAM" id="SSF53807">
    <property type="entry name" value="Helical backbone' metal receptor"/>
    <property type="match status" value="1"/>
</dbReference>
<evidence type="ECO:0000256" key="1">
    <source>
        <dbReference type="ARBA" id="ARBA00004193"/>
    </source>
</evidence>
<accession>A0A3R9PZR7</accession>
<feature type="signal peptide" evidence="7">
    <location>
        <begin position="1"/>
        <end position="24"/>
    </location>
</feature>
<dbReference type="Pfam" id="PF01497">
    <property type="entry name" value="Peripla_BP_2"/>
    <property type="match status" value="1"/>
</dbReference>
<dbReference type="GO" id="GO:1901678">
    <property type="term" value="P:iron coordination entity transport"/>
    <property type="evidence" value="ECO:0007669"/>
    <property type="project" value="UniProtKB-ARBA"/>
</dbReference>
<evidence type="ECO:0000313" key="10">
    <source>
        <dbReference type="Proteomes" id="UP000275076"/>
    </source>
</evidence>